<feature type="transmembrane region" description="Helical" evidence="10">
    <location>
        <begin position="433"/>
        <end position="449"/>
    </location>
</feature>
<dbReference type="InterPro" id="IPR028362">
    <property type="entry name" value="AlgI"/>
</dbReference>
<evidence type="ECO:0000256" key="10">
    <source>
        <dbReference type="SAM" id="Phobius"/>
    </source>
</evidence>
<dbReference type="PIRSF" id="PIRSF016636">
    <property type="entry name" value="AlgI_DltB"/>
    <property type="match status" value="1"/>
</dbReference>
<evidence type="ECO:0000256" key="5">
    <source>
        <dbReference type="ARBA" id="ARBA00022692"/>
    </source>
</evidence>
<keyword evidence="7 9" id="KW-0472">Membrane</keyword>
<keyword evidence="3 9" id="KW-1003">Cell membrane</keyword>
<keyword evidence="4 9" id="KW-0808">Transferase</keyword>
<evidence type="ECO:0000256" key="8">
    <source>
        <dbReference type="ARBA" id="ARBA00023315"/>
    </source>
</evidence>
<protein>
    <submittedName>
        <fullName evidence="11">Alginate O-acetyltransferase complex protein AlgI</fullName>
    </submittedName>
</protein>
<evidence type="ECO:0000256" key="6">
    <source>
        <dbReference type="ARBA" id="ARBA00022989"/>
    </source>
</evidence>
<dbReference type="RefSeq" id="WP_072306819.1">
    <property type="nucleotide sequence ID" value="NZ_FPJA01000011.1"/>
</dbReference>
<dbReference type="PANTHER" id="PTHR13285">
    <property type="entry name" value="ACYLTRANSFERASE"/>
    <property type="match status" value="1"/>
</dbReference>
<evidence type="ECO:0000313" key="12">
    <source>
        <dbReference type="Proteomes" id="UP000182958"/>
    </source>
</evidence>
<evidence type="ECO:0000256" key="1">
    <source>
        <dbReference type="ARBA" id="ARBA00004651"/>
    </source>
</evidence>
<keyword evidence="6 10" id="KW-1133">Transmembrane helix</keyword>
<keyword evidence="12" id="KW-1185">Reference proteome</keyword>
<gene>
    <name evidence="11" type="ORF">SAMN02910323_2580</name>
</gene>
<evidence type="ECO:0000256" key="7">
    <source>
        <dbReference type="ARBA" id="ARBA00023136"/>
    </source>
</evidence>
<evidence type="ECO:0000256" key="2">
    <source>
        <dbReference type="ARBA" id="ARBA00010323"/>
    </source>
</evidence>
<keyword evidence="5 10" id="KW-0812">Transmembrane</keyword>
<dbReference type="GO" id="GO:0005886">
    <property type="term" value="C:plasma membrane"/>
    <property type="evidence" value="ECO:0007669"/>
    <property type="project" value="UniProtKB-SubCell"/>
</dbReference>
<keyword evidence="8 9" id="KW-0012">Acyltransferase</keyword>
<dbReference type="GO" id="GO:0042121">
    <property type="term" value="P:alginic acid biosynthetic process"/>
    <property type="evidence" value="ECO:0007669"/>
    <property type="project" value="InterPro"/>
</dbReference>
<dbReference type="PIRSF" id="PIRSF500217">
    <property type="entry name" value="AlgI"/>
    <property type="match status" value="1"/>
</dbReference>
<proteinExistence type="inferred from homology"/>
<reference evidence="12" key="1">
    <citation type="submission" date="2016-11" db="EMBL/GenBank/DDBJ databases">
        <authorList>
            <person name="Varghese N."/>
            <person name="Submissions S."/>
        </authorList>
    </citation>
    <scope>NUCLEOTIDE SEQUENCE [LARGE SCALE GENOMIC DNA]</scope>
    <source>
        <strain evidence="12">C3</strain>
    </source>
</reference>
<dbReference type="InterPro" id="IPR051085">
    <property type="entry name" value="MB_O-acyltransferase"/>
</dbReference>
<feature type="transmembrane region" description="Helical" evidence="10">
    <location>
        <begin position="355"/>
        <end position="372"/>
    </location>
</feature>
<comment type="similarity">
    <text evidence="2 9">Belongs to the membrane-bound acyltransferase family.</text>
</comment>
<evidence type="ECO:0000256" key="3">
    <source>
        <dbReference type="ARBA" id="ARBA00022475"/>
    </source>
</evidence>
<dbReference type="AlphaFoldDB" id="A0A1K1QFC5"/>
<feature type="transmembrane region" description="Helical" evidence="10">
    <location>
        <begin position="53"/>
        <end position="70"/>
    </location>
</feature>
<evidence type="ECO:0000256" key="4">
    <source>
        <dbReference type="ARBA" id="ARBA00022679"/>
    </source>
</evidence>
<feature type="transmembrane region" description="Helical" evidence="10">
    <location>
        <begin position="403"/>
        <end position="421"/>
    </location>
</feature>
<evidence type="ECO:0000313" key="11">
    <source>
        <dbReference type="EMBL" id="SFW58363.1"/>
    </source>
</evidence>
<accession>A0A1K1QFC5</accession>
<dbReference type="InterPro" id="IPR024194">
    <property type="entry name" value="Ac/AlaTfrase_AlgI/DltB"/>
</dbReference>
<dbReference type="Pfam" id="PF03062">
    <property type="entry name" value="MBOAT"/>
    <property type="match status" value="1"/>
</dbReference>
<name>A0A1K1QFC5_SELRU</name>
<dbReference type="InterPro" id="IPR004299">
    <property type="entry name" value="MBOAT_fam"/>
</dbReference>
<dbReference type="GO" id="GO:0016746">
    <property type="term" value="F:acyltransferase activity"/>
    <property type="evidence" value="ECO:0007669"/>
    <property type="project" value="UniProtKB-KW"/>
</dbReference>
<dbReference type="EMBL" id="FPJA01000011">
    <property type="protein sequence ID" value="SFW58363.1"/>
    <property type="molecule type" value="Genomic_DNA"/>
</dbReference>
<sequence length="459" mass="52922">MLFNSYEFMFLFLPLTFAGFFFLGHRGKKEWATLWLVLASFFFYGYWDMRYVPLLFGSICFNYLVGRQLEVNNGHKGWLTFGIVINVLLLGYFKYTDFFLSTVNDVAGANLFDLPHIVLPLGISFFTFTQTAYLVDAYRGEAKNHSFVTYCEFVTIFPHLIAGPIINHKEMIPQFVADKTFRINYENIALGLTIFTFGLFKKVVIADKLAVYANDAFSHTDSLNFVEAWVGALGYTLQLYFDFSGYSEMAIGLALLFNLKMPVNFNSPYQARSIIDFWHRWHMTLGLWVKNYLYIPMGGNRHGEFKKMRNLFVSMLIIGLWHGAGWTFIIWGGLHGMLLMINHAWRKVGITLPKVTNWGMTFLCVVVCWVFFRAGSVDEAIMVLSNMLNWQTVADVNKADIKHLAVITAGIMLLTAVPNPLVMVKKFTADNKWLLVTAAMLIWVIWHLNNYSEFLYFQF</sequence>
<evidence type="ECO:0000256" key="9">
    <source>
        <dbReference type="PIRNR" id="PIRNR016636"/>
    </source>
</evidence>
<feature type="transmembrane region" description="Helical" evidence="10">
    <location>
        <begin position="6"/>
        <end position="24"/>
    </location>
</feature>
<feature type="transmembrane region" description="Helical" evidence="10">
    <location>
        <begin position="77"/>
        <end position="95"/>
    </location>
</feature>
<dbReference type="Proteomes" id="UP000182958">
    <property type="component" value="Unassembled WGS sequence"/>
</dbReference>
<feature type="transmembrane region" description="Helical" evidence="10">
    <location>
        <begin position="147"/>
        <end position="166"/>
    </location>
</feature>
<dbReference type="PANTHER" id="PTHR13285:SF23">
    <property type="entry name" value="TEICHOIC ACID D-ALANYLTRANSFERASE"/>
    <property type="match status" value="1"/>
</dbReference>
<feature type="transmembrane region" description="Helical" evidence="10">
    <location>
        <begin position="311"/>
        <end position="334"/>
    </location>
</feature>
<organism evidence="11 12">
    <name type="scientific">Selenomonas ruminantium</name>
    <dbReference type="NCBI Taxonomy" id="971"/>
    <lineage>
        <taxon>Bacteria</taxon>
        <taxon>Bacillati</taxon>
        <taxon>Bacillota</taxon>
        <taxon>Negativicutes</taxon>
        <taxon>Selenomonadales</taxon>
        <taxon>Selenomonadaceae</taxon>
        <taxon>Selenomonas</taxon>
    </lineage>
</organism>
<feature type="transmembrane region" description="Helical" evidence="10">
    <location>
        <begin position="115"/>
        <end position="135"/>
    </location>
</feature>
<comment type="subcellular location">
    <subcellularLocation>
        <location evidence="1">Cell membrane</location>
        <topology evidence="1">Multi-pass membrane protein</topology>
    </subcellularLocation>
</comment>